<sequence length="125" mass="12989">MAELANTGDLPTGPEEPFGASIWDPAAVAAWADGLEASTDLDGDGVAETVVLGDTTGAGPGWDEEALAVATDTDLDGHADRLSVLADDGRYGVWEFVRGLDGEGRWTRLDAGSLEFDVDHVDGSK</sequence>
<dbReference type="EMBL" id="CP107551">
    <property type="protein sequence ID" value="UYP18555.1"/>
    <property type="molecule type" value="Genomic_DNA"/>
</dbReference>
<proteinExistence type="predicted"/>
<evidence type="ECO:0000313" key="1">
    <source>
        <dbReference type="EMBL" id="UYP18555.1"/>
    </source>
</evidence>
<gene>
    <name evidence="1" type="ORF">OED52_18185</name>
</gene>
<name>A0ACD4DEP3_9NOCA</name>
<reference evidence="1" key="1">
    <citation type="submission" date="2022-10" db="EMBL/GenBank/DDBJ databases">
        <title>Rhodococcus ferula Z13 complete genome.</title>
        <authorList>
            <person name="Long X."/>
            <person name="Zang M."/>
        </authorList>
    </citation>
    <scope>NUCLEOTIDE SEQUENCE</scope>
    <source>
        <strain evidence="1">Z13</strain>
    </source>
</reference>
<dbReference type="Proteomes" id="UP001156484">
    <property type="component" value="Chromosome"/>
</dbReference>
<accession>A0ACD4DEP3</accession>
<organism evidence="1 2">
    <name type="scientific">Rhodococcus sacchari</name>
    <dbReference type="NCBI Taxonomy" id="2962047"/>
    <lineage>
        <taxon>Bacteria</taxon>
        <taxon>Bacillati</taxon>
        <taxon>Actinomycetota</taxon>
        <taxon>Actinomycetes</taxon>
        <taxon>Mycobacteriales</taxon>
        <taxon>Nocardiaceae</taxon>
        <taxon>Rhodococcus</taxon>
    </lineage>
</organism>
<keyword evidence="2" id="KW-1185">Reference proteome</keyword>
<evidence type="ECO:0000313" key="2">
    <source>
        <dbReference type="Proteomes" id="UP001156484"/>
    </source>
</evidence>
<protein>
    <submittedName>
        <fullName evidence="1">Uncharacterized protein</fullName>
    </submittedName>
</protein>